<dbReference type="Proteomes" id="UP000709295">
    <property type="component" value="Unassembled WGS sequence"/>
</dbReference>
<organism evidence="1 2">
    <name type="scientific">Phytophthora aleatoria</name>
    <dbReference type="NCBI Taxonomy" id="2496075"/>
    <lineage>
        <taxon>Eukaryota</taxon>
        <taxon>Sar</taxon>
        <taxon>Stramenopiles</taxon>
        <taxon>Oomycota</taxon>
        <taxon>Peronosporomycetes</taxon>
        <taxon>Peronosporales</taxon>
        <taxon>Peronosporaceae</taxon>
        <taxon>Phytophthora</taxon>
    </lineage>
</organism>
<reference evidence="1" key="1">
    <citation type="submission" date="2021-01" db="EMBL/GenBank/DDBJ databases">
        <title>Phytophthora aleatoria, a newly-described species from Pinus radiata is distinct from Phytophthora cactorum isolates based on comparative genomics.</title>
        <authorList>
            <person name="Mcdougal R."/>
            <person name="Panda P."/>
            <person name="Williams N."/>
            <person name="Studholme D.J."/>
        </authorList>
    </citation>
    <scope>NUCLEOTIDE SEQUENCE</scope>
    <source>
        <strain evidence="1">NZFS 4037</strain>
    </source>
</reference>
<dbReference type="AlphaFoldDB" id="A0A8J5MC04"/>
<dbReference type="EMBL" id="JAENGY010002366">
    <property type="protein sequence ID" value="KAG6944430.1"/>
    <property type="molecule type" value="Genomic_DNA"/>
</dbReference>
<evidence type="ECO:0000313" key="1">
    <source>
        <dbReference type="EMBL" id="KAG6944430.1"/>
    </source>
</evidence>
<sequence length="195" mass="22023">MQTKDPTLVRAKHLFGLVTVFELHKQLRASNCKIQQNLLEKFRALPKKYPVANRWTKEDAAFRPIDQEIAETITKPLTKEDTEADDGWMLDSTIIVTSNMDRAVLNALRGKEASYKGGNLLFRWRKPLTSGIPNCVEVLIYNENENPELFGYFFQGAPGQILDNANGNVYLGVANGSRCWLHSIGWDDKALTAKP</sequence>
<gene>
    <name evidence="1" type="ORF">JG688_00017075</name>
</gene>
<evidence type="ECO:0000313" key="2">
    <source>
        <dbReference type="Proteomes" id="UP000709295"/>
    </source>
</evidence>
<comment type="caution">
    <text evidence="1">The sequence shown here is derived from an EMBL/GenBank/DDBJ whole genome shotgun (WGS) entry which is preliminary data.</text>
</comment>
<protein>
    <submittedName>
        <fullName evidence="1">Uncharacterized protein</fullName>
    </submittedName>
</protein>
<accession>A0A8J5MC04</accession>
<name>A0A8J5MC04_9STRA</name>
<keyword evidence="2" id="KW-1185">Reference proteome</keyword>
<proteinExistence type="predicted"/>